<dbReference type="AlphaFoldDB" id="A0A183IK13"/>
<reference evidence="2 3" key="2">
    <citation type="submission" date="2018-11" db="EMBL/GenBank/DDBJ databases">
        <authorList>
            <consortium name="Pathogen Informatics"/>
        </authorList>
    </citation>
    <scope>NUCLEOTIDE SEQUENCE [LARGE SCALE GENOMIC DNA]</scope>
</reference>
<dbReference type="WBParaSite" id="SBAD_0000413501-mRNA-1">
    <property type="protein sequence ID" value="SBAD_0000413501-mRNA-1"/>
    <property type="gene ID" value="SBAD_0000413501"/>
</dbReference>
<evidence type="ECO:0000313" key="4">
    <source>
        <dbReference type="WBParaSite" id="SBAD_0000413501-mRNA-1"/>
    </source>
</evidence>
<gene>
    <name evidence="2" type="ORF">SBAD_LOCUS3959</name>
</gene>
<evidence type="ECO:0000313" key="2">
    <source>
        <dbReference type="EMBL" id="VDP02902.1"/>
    </source>
</evidence>
<feature type="signal peptide" evidence="1">
    <location>
        <begin position="1"/>
        <end position="19"/>
    </location>
</feature>
<proteinExistence type="predicted"/>
<accession>A0A183IK13</accession>
<name>A0A183IK13_9BILA</name>
<evidence type="ECO:0000313" key="3">
    <source>
        <dbReference type="Proteomes" id="UP000270296"/>
    </source>
</evidence>
<keyword evidence="1" id="KW-0732">Signal</keyword>
<feature type="chain" id="PRO_5043140052" evidence="1">
    <location>
        <begin position="20"/>
        <end position="267"/>
    </location>
</feature>
<dbReference type="Proteomes" id="UP000270296">
    <property type="component" value="Unassembled WGS sequence"/>
</dbReference>
<reference evidence="4" key="1">
    <citation type="submission" date="2016-06" db="UniProtKB">
        <authorList>
            <consortium name="WormBaseParasite"/>
        </authorList>
    </citation>
    <scope>IDENTIFICATION</scope>
</reference>
<organism evidence="4">
    <name type="scientific">Soboliphyme baturini</name>
    <dbReference type="NCBI Taxonomy" id="241478"/>
    <lineage>
        <taxon>Eukaryota</taxon>
        <taxon>Metazoa</taxon>
        <taxon>Ecdysozoa</taxon>
        <taxon>Nematoda</taxon>
        <taxon>Enoplea</taxon>
        <taxon>Dorylaimia</taxon>
        <taxon>Dioctophymatida</taxon>
        <taxon>Dioctophymatoidea</taxon>
        <taxon>Soboliphymatidae</taxon>
        <taxon>Soboliphyme</taxon>
    </lineage>
</organism>
<keyword evidence="3" id="KW-1185">Reference proteome</keyword>
<protein>
    <submittedName>
        <fullName evidence="4">Thyroglobulin type-1 domain-containing protein</fullName>
    </submittedName>
</protein>
<sequence>MDSHIAFVAAALMLALCYGDEQSNYEFRSWHDFLTSTNADQWESHEAQLNKMCLVMSRDEWPSFVPLRQHPSKPDYKLSRIFRYQSQEDRNYHVQQVKRCCRKETLLDRRDCFDQMIHQFLDDYCNTGTNFICCRYEGFKLEVKGPTGEIHEEDKNLLINAMMDLDNEGPQCMSNYFPENNLHLLKEENIENETCPKRGYQQTGCEAQACCTAGAYDGRHKLQPHQCPYFQCRAFYKDFYNAHNRCIRHRFFCGFFYISCCERQFYK</sequence>
<dbReference type="EMBL" id="UZAM01008042">
    <property type="protein sequence ID" value="VDP02902.1"/>
    <property type="molecule type" value="Genomic_DNA"/>
</dbReference>
<evidence type="ECO:0000256" key="1">
    <source>
        <dbReference type="SAM" id="SignalP"/>
    </source>
</evidence>
<dbReference type="OrthoDB" id="10554959at2759"/>